<dbReference type="InterPro" id="IPR050229">
    <property type="entry name" value="GlpE_sulfurtransferase"/>
</dbReference>
<dbReference type="Proteomes" id="UP001204851">
    <property type="component" value="Unassembled WGS sequence"/>
</dbReference>
<evidence type="ECO:0000259" key="1">
    <source>
        <dbReference type="PROSITE" id="PS50206"/>
    </source>
</evidence>
<name>A0ABT1BJX1_9BURK</name>
<dbReference type="RefSeq" id="WP_252768649.1">
    <property type="nucleotide sequence ID" value="NZ_JAMXMC010000003.1"/>
</dbReference>
<evidence type="ECO:0000313" key="2">
    <source>
        <dbReference type="EMBL" id="MCO5976169.1"/>
    </source>
</evidence>
<dbReference type="PROSITE" id="PS50206">
    <property type="entry name" value="RHODANESE_3"/>
    <property type="match status" value="1"/>
</dbReference>
<dbReference type="Pfam" id="PF00581">
    <property type="entry name" value="Rhodanese"/>
    <property type="match status" value="1"/>
</dbReference>
<comment type="caution">
    <text evidence="2">The sequence shown here is derived from an EMBL/GenBank/DDBJ whole genome shotgun (WGS) entry which is preliminary data.</text>
</comment>
<dbReference type="SUPFAM" id="SSF52821">
    <property type="entry name" value="Rhodanese/Cell cycle control phosphatase"/>
    <property type="match status" value="1"/>
</dbReference>
<evidence type="ECO:0000313" key="3">
    <source>
        <dbReference type="Proteomes" id="UP001204851"/>
    </source>
</evidence>
<dbReference type="InterPro" id="IPR001763">
    <property type="entry name" value="Rhodanese-like_dom"/>
</dbReference>
<dbReference type="SMART" id="SM00450">
    <property type="entry name" value="RHOD"/>
    <property type="match status" value="1"/>
</dbReference>
<protein>
    <submittedName>
        <fullName evidence="2">Rhodanese-like domain-containing protein</fullName>
    </submittedName>
</protein>
<sequence>MNRLHVQELIPFTQAHAGVVLLDVREPWEVALAPLALEGVRTVAMPMGEVPARCTELATQQPVVCFCHHGMRSAQVVAFLMHQGHSAVYNLEGGTDAWARQVDPAMPRY</sequence>
<dbReference type="InterPro" id="IPR036873">
    <property type="entry name" value="Rhodanese-like_dom_sf"/>
</dbReference>
<gene>
    <name evidence="2" type="ORF">M0L44_05445</name>
</gene>
<accession>A0ABT1BJX1</accession>
<proteinExistence type="predicted"/>
<dbReference type="PANTHER" id="PTHR43031">
    <property type="entry name" value="FAD-DEPENDENT OXIDOREDUCTASE"/>
    <property type="match status" value="1"/>
</dbReference>
<organism evidence="2 3">
    <name type="scientific">Ideonella oryzae</name>
    <dbReference type="NCBI Taxonomy" id="2937441"/>
    <lineage>
        <taxon>Bacteria</taxon>
        <taxon>Pseudomonadati</taxon>
        <taxon>Pseudomonadota</taxon>
        <taxon>Betaproteobacteria</taxon>
        <taxon>Burkholderiales</taxon>
        <taxon>Sphaerotilaceae</taxon>
        <taxon>Ideonella</taxon>
    </lineage>
</organism>
<dbReference type="PANTHER" id="PTHR43031:SF17">
    <property type="entry name" value="SULFURTRANSFERASE YTWF-RELATED"/>
    <property type="match status" value="1"/>
</dbReference>
<keyword evidence="3" id="KW-1185">Reference proteome</keyword>
<feature type="domain" description="Rhodanese" evidence="1">
    <location>
        <begin position="15"/>
        <end position="107"/>
    </location>
</feature>
<dbReference type="EMBL" id="JAMXMC010000003">
    <property type="protein sequence ID" value="MCO5976169.1"/>
    <property type="molecule type" value="Genomic_DNA"/>
</dbReference>
<dbReference type="Gene3D" id="3.40.250.10">
    <property type="entry name" value="Rhodanese-like domain"/>
    <property type="match status" value="1"/>
</dbReference>
<reference evidence="2 3" key="1">
    <citation type="submission" date="2022-06" db="EMBL/GenBank/DDBJ databases">
        <title>Ideonella sp. NS12-5 Genome sequencing and assembly.</title>
        <authorList>
            <person name="Jung Y."/>
        </authorList>
    </citation>
    <scope>NUCLEOTIDE SEQUENCE [LARGE SCALE GENOMIC DNA]</scope>
    <source>
        <strain evidence="2 3">NS12-5</strain>
    </source>
</reference>